<gene>
    <name evidence="13" type="primary">HDA1</name>
    <name evidence="13" type="ORF">MOBT1_000521</name>
</gene>
<comment type="similarity">
    <text evidence="2">Belongs to the histone deacetylase family. HD type 2 subfamily.</text>
</comment>
<keyword evidence="5 13" id="KW-0378">Hydrolase</keyword>
<organism evidence="13 14">
    <name type="scientific">Malassezia obtusa</name>
    <dbReference type="NCBI Taxonomy" id="76774"/>
    <lineage>
        <taxon>Eukaryota</taxon>
        <taxon>Fungi</taxon>
        <taxon>Dikarya</taxon>
        <taxon>Basidiomycota</taxon>
        <taxon>Ustilaginomycotina</taxon>
        <taxon>Malasseziomycetes</taxon>
        <taxon>Malasseziales</taxon>
        <taxon>Malasseziaceae</taxon>
        <taxon>Malassezia</taxon>
    </lineage>
</organism>
<evidence type="ECO:0000313" key="14">
    <source>
        <dbReference type="Proteomes" id="UP001214603"/>
    </source>
</evidence>
<dbReference type="InterPro" id="IPR023801">
    <property type="entry name" value="His_deacetylse_dom"/>
</dbReference>
<keyword evidence="6" id="KW-0156">Chromatin regulator</keyword>
<feature type="domain" description="Arb2-like" evidence="12">
    <location>
        <begin position="492"/>
        <end position="747"/>
    </location>
</feature>
<accession>A0AAF0DY82</accession>
<dbReference type="InterPro" id="IPR037138">
    <property type="entry name" value="His_deacetylse_dom_sf"/>
</dbReference>
<sequence length="756" mass="81742">MSWPAGEPSRVADAPPIGNPGPGGPAAMPVDGASEPVDAAVPLAPALGAEPLTQESLSNVVPDDIWTHAAPAPPVAPPVPAEPFSAPHDGLSAQIVEDELMRSRSTTLRESRSTGIVYDGVMKLHTTPAPGEVHPERPERIEKIYTLLEKHGCVARMVRIPARQALRAEVALVHTSELWDQFEETVRLPFDELVQYSKDLEVRASLYLNEHSTLCARYACGSVIEMCHAVASRRVRNGFAVVRPPGHHAEPSCGTGFCLYNNVAVAATSVLANSPAEDPVRRILILDWDVHHGNGTQRAFWDNPNVLYVSLHRYENGTFYPGTNFGDYDMVGGPDARGTSLNIPWPCAGMGDADYLHALQRCILPVAYEFAPDMVIISAGFDAADGDMLGCCHVSPTGYAHLTHQLAALANGRLVVALEGGYNLDAIANSALAVTRVLLGDDPPKLPPGQVASTAAADTVARTARTQAAYWRSLAVDQVYTPSHAPSIPARDVLAAQRAASLWAAHRMVPLPAIPAEDIGANQVVCTASLMKHGIDTLLLFVHDHGAMHLDDSLLSGEQPNEPTLQMSDSSAFVAQWASERGYACADMNTRASLPVRSLRNHDRDRAMPRANEAEIRSRLAAQLVYLWDNFFALSPAAQVVVVAQGTACEAVVHLVSRRAVQSRIAAVVQLMGYNPIPLVPKQRQELKAWYYKHSLVVCPRDHPLYAWGEQSASGKRLGHTVRSDEAHAANLVYAAWPQVEAFVDAKRKKSRATHA</sequence>
<keyword evidence="8" id="KW-0804">Transcription</keyword>
<evidence type="ECO:0000256" key="10">
    <source>
        <dbReference type="SAM" id="MobiDB-lite"/>
    </source>
</evidence>
<evidence type="ECO:0000256" key="9">
    <source>
        <dbReference type="ARBA" id="ARBA00023242"/>
    </source>
</evidence>
<dbReference type="EC" id="3.5.1.98" evidence="3"/>
<dbReference type="AlphaFoldDB" id="A0AAF0DY82"/>
<keyword evidence="14" id="KW-1185">Reference proteome</keyword>
<dbReference type="Pfam" id="PF00850">
    <property type="entry name" value="Hist_deacetyl"/>
    <property type="match status" value="1"/>
</dbReference>
<keyword evidence="4" id="KW-0678">Repressor</keyword>
<dbReference type="GO" id="GO:0000118">
    <property type="term" value="C:histone deacetylase complex"/>
    <property type="evidence" value="ECO:0007669"/>
    <property type="project" value="TreeGrafter"/>
</dbReference>
<comment type="subcellular location">
    <subcellularLocation>
        <location evidence="1">Nucleus</location>
    </subcellularLocation>
</comment>
<dbReference type="SUPFAM" id="SSF52768">
    <property type="entry name" value="Arginase/deacetylase"/>
    <property type="match status" value="1"/>
</dbReference>
<reference evidence="13" key="1">
    <citation type="submission" date="2023-03" db="EMBL/GenBank/DDBJ databases">
        <title>Mating type loci evolution in Malassezia.</title>
        <authorList>
            <person name="Coelho M.A."/>
        </authorList>
    </citation>
    <scope>NUCLEOTIDE SEQUENCE</scope>
    <source>
        <strain evidence="13">CBS 7876</strain>
    </source>
</reference>
<dbReference type="PRINTS" id="PR01270">
    <property type="entry name" value="HDASUPER"/>
</dbReference>
<evidence type="ECO:0000256" key="8">
    <source>
        <dbReference type="ARBA" id="ARBA00023163"/>
    </source>
</evidence>
<dbReference type="InterPro" id="IPR023696">
    <property type="entry name" value="Ureohydrolase_dom_sf"/>
</dbReference>
<dbReference type="InterPro" id="IPR000286">
    <property type="entry name" value="HDACs"/>
</dbReference>
<name>A0AAF0DY82_9BASI</name>
<evidence type="ECO:0000256" key="4">
    <source>
        <dbReference type="ARBA" id="ARBA00022491"/>
    </source>
</evidence>
<dbReference type="Pfam" id="PF09757">
    <property type="entry name" value="Arb2-like"/>
    <property type="match status" value="1"/>
</dbReference>
<evidence type="ECO:0000256" key="1">
    <source>
        <dbReference type="ARBA" id="ARBA00004123"/>
    </source>
</evidence>
<dbReference type="GO" id="GO:0141221">
    <property type="term" value="F:histone deacetylase activity, hydrolytic mechanism"/>
    <property type="evidence" value="ECO:0007669"/>
    <property type="project" value="UniProtKB-EC"/>
</dbReference>
<feature type="domain" description="Histone deacetylase" evidence="11">
    <location>
        <begin position="134"/>
        <end position="438"/>
    </location>
</feature>
<dbReference type="InterPro" id="IPR019154">
    <property type="entry name" value="Arb2-like_domain"/>
</dbReference>
<evidence type="ECO:0000256" key="6">
    <source>
        <dbReference type="ARBA" id="ARBA00022853"/>
    </source>
</evidence>
<evidence type="ECO:0000256" key="7">
    <source>
        <dbReference type="ARBA" id="ARBA00023015"/>
    </source>
</evidence>
<dbReference type="Gene3D" id="3.40.800.20">
    <property type="entry name" value="Histone deacetylase domain"/>
    <property type="match status" value="1"/>
</dbReference>
<keyword evidence="9" id="KW-0539">Nucleus</keyword>
<evidence type="ECO:0000313" key="13">
    <source>
        <dbReference type="EMBL" id="WFD01841.1"/>
    </source>
</evidence>
<evidence type="ECO:0000256" key="3">
    <source>
        <dbReference type="ARBA" id="ARBA00012111"/>
    </source>
</evidence>
<dbReference type="PANTHER" id="PTHR10625:SF5">
    <property type="entry name" value="HISTONE DEACETYLASE"/>
    <property type="match status" value="1"/>
</dbReference>
<feature type="region of interest" description="Disordered" evidence="10">
    <location>
        <begin position="1"/>
        <end position="33"/>
    </location>
</feature>
<evidence type="ECO:0000256" key="2">
    <source>
        <dbReference type="ARBA" id="ARBA00007738"/>
    </source>
</evidence>
<dbReference type="PANTHER" id="PTHR10625">
    <property type="entry name" value="HISTONE DEACETYLASE HDAC1-RELATED"/>
    <property type="match status" value="1"/>
</dbReference>
<dbReference type="Proteomes" id="UP001214603">
    <property type="component" value="Chromosome 1"/>
</dbReference>
<keyword evidence="7" id="KW-0805">Transcription regulation</keyword>
<dbReference type="EMBL" id="CP119934">
    <property type="protein sequence ID" value="WFD01841.1"/>
    <property type="molecule type" value="Genomic_DNA"/>
</dbReference>
<evidence type="ECO:0000256" key="5">
    <source>
        <dbReference type="ARBA" id="ARBA00022801"/>
    </source>
</evidence>
<evidence type="ECO:0000259" key="11">
    <source>
        <dbReference type="Pfam" id="PF00850"/>
    </source>
</evidence>
<proteinExistence type="inferred from homology"/>
<protein>
    <recommendedName>
        <fullName evidence="3">histone deacetylase</fullName>
        <ecNumber evidence="3">3.5.1.98</ecNumber>
    </recommendedName>
</protein>
<dbReference type="GO" id="GO:0040029">
    <property type="term" value="P:epigenetic regulation of gene expression"/>
    <property type="evidence" value="ECO:0007669"/>
    <property type="project" value="TreeGrafter"/>
</dbReference>
<evidence type="ECO:0000259" key="12">
    <source>
        <dbReference type="Pfam" id="PF09757"/>
    </source>
</evidence>